<reference evidence="13" key="1">
    <citation type="submission" date="2025-08" db="UniProtKB">
        <authorList>
            <consortium name="Ensembl"/>
        </authorList>
    </citation>
    <scope>IDENTIFICATION</scope>
</reference>
<dbReference type="GO" id="GO:0005737">
    <property type="term" value="C:cytoplasm"/>
    <property type="evidence" value="ECO:0007669"/>
    <property type="project" value="UniProtKB-SubCell"/>
</dbReference>
<dbReference type="OMA" id="FQKNTNG"/>
<evidence type="ECO:0000256" key="4">
    <source>
        <dbReference type="ARBA" id="ARBA00010081"/>
    </source>
</evidence>
<reference evidence="13" key="2">
    <citation type="submission" date="2025-09" db="UniProtKB">
        <authorList>
            <consortium name="Ensembl"/>
        </authorList>
    </citation>
    <scope>IDENTIFICATION</scope>
</reference>
<evidence type="ECO:0000256" key="9">
    <source>
        <dbReference type="ARBA" id="ARBA00023242"/>
    </source>
</evidence>
<evidence type="ECO:0000313" key="14">
    <source>
        <dbReference type="Proteomes" id="UP000694392"/>
    </source>
</evidence>
<sequence length="380" mass="43104">MDAEKDDLEESFINVPHEKDLENDYQIVTPERLQQEIERYQGLCNILETDQLELKGARETSKQEADRHQRGADSIRKKLEKNEAQTREMKALFHRELCSAREERVKLLQQKQELEKQLEAMEKHRVTQEEQAKVLPTLPERKMVFRGHVEKEAMADTELMITPQIWLPLPGGSALITFEEQDVAKRVIEMGQNKVVLDEGTQVLLEARPVELLLPSALEFSLKKSPRRVLLSGLPPLDLPEEQLLEKLELFFSKQKNDGGEVECTERLGSGHVTLTFEEDGVAERLVKKGCTKVPIRKVMHEIRVTPYVAGEITDLKFCPSVCARTVLLSGIPNILDEESTCEALEIHFQRPSQGGGEVDAVGYTPVGKCATAIFEEDKN</sequence>
<evidence type="ECO:0000256" key="8">
    <source>
        <dbReference type="ARBA" id="ARBA00022859"/>
    </source>
</evidence>
<dbReference type="GO" id="GO:0005615">
    <property type="term" value="C:extracellular space"/>
    <property type="evidence" value="ECO:0007669"/>
    <property type="project" value="UniProtKB-ARBA"/>
</dbReference>
<accession>A0A8D0GIL8</accession>
<evidence type="ECO:0000256" key="10">
    <source>
        <dbReference type="SAM" id="Coils"/>
    </source>
</evidence>
<dbReference type="AlphaFoldDB" id="A0A8D0GIL8"/>
<evidence type="ECO:0000256" key="3">
    <source>
        <dbReference type="ARBA" id="ARBA00004613"/>
    </source>
</evidence>
<dbReference type="PANTHER" id="PTHR15225">
    <property type="entry name" value="INTERFERON-INDUCED PROTEIN 35/NMI N-MYC/STAT INTERACTING PROTEIN"/>
    <property type="match status" value="1"/>
</dbReference>
<feature type="domain" description="NID" evidence="12">
    <location>
        <begin position="174"/>
        <end position="263"/>
    </location>
</feature>
<feature type="coiled-coil region" evidence="10">
    <location>
        <begin position="104"/>
        <end position="131"/>
    </location>
</feature>
<dbReference type="InterPro" id="IPR012677">
    <property type="entry name" value="Nucleotide-bd_a/b_plait_sf"/>
</dbReference>
<dbReference type="Gene3D" id="3.30.70.330">
    <property type="match status" value="1"/>
</dbReference>
<keyword evidence="8" id="KW-0391">Immunity</keyword>
<dbReference type="FunFam" id="3.30.70.330:FF:000300">
    <property type="entry name" value="Interferon-induced protein 35"/>
    <property type="match status" value="1"/>
</dbReference>
<dbReference type="GO" id="GO:0045087">
    <property type="term" value="P:innate immune response"/>
    <property type="evidence" value="ECO:0007669"/>
    <property type="project" value="UniProtKB-KW"/>
</dbReference>
<keyword evidence="5" id="KW-0963">Cytoplasm</keyword>
<evidence type="ECO:0000256" key="5">
    <source>
        <dbReference type="ARBA" id="ARBA00022490"/>
    </source>
</evidence>
<keyword evidence="6" id="KW-0964">Secreted</keyword>
<dbReference type="Proteomes" id="UP000694392">
    <property type="component" value="Unplaced"/>
</dbReference>
<evidence type="ECO:0000256" key="7">
    <source>
        <dbReference type="ARBA" id="ARBA00022588"/>
    </source>
</evidence>
<name>A0A8D0GIL8_SPHPU</name>
<protein>
    <submittedName>
        <fullName evidence="13">Interferon induced protein 35</fullName>
    </submittedName>
</protein>
<feature type="domain" description="NID" evidence="12">
    <location>
        <begin position="274"/>
        <end position="360"/>
    </location>
</feature>
<evidence type="ECO:0000256" key="6">
    <source>
        <dbReference type="ARBA" id="ARBA00022525"/>
    </source>
</evidence>
<dbReference type="GO" id="GO:0045088">
    <property type="term" value="P:regulation of innate immune response"/>
    <property type="evidence" value="ECO:0007669"/>
    <property type="project" value="UniProtKB-ARBA"/>
</dbReference>
<evidence type="ECO:0000259" key="12">
    <source>
        <dbReference type="Pfam" id="PF07292"/>
    </source>
</evidence>
<keyword evidence="14" id="KW-1185">Reference proteome</keyword>
<comment type="similarity">
    <text evidence="4">Belongs to the NMI family.</text>
</comment>
<keyword evidence="7" id="KW-0399">Innate immunity</keyword>
<keyword evidence="9" id="KW-0539">Nucleus</keyword>
<evidence type="ECO:0000313" key="13">
    <source>
        <dbReference type="Ensembl" id="ENSSPUP00000005898.1"/>
    </source>
</evidence>
<organism evidence="13 14">
    <name type="scientific">Sphenodon punctatus</name>
    <name type="common">Tuatara</name>
    <name type="synonym">Hatteria punctata</name>
    <dbReference type="NCBI Taxonomy" id="8508"/>
    <lineage>
        <taxon>Eukaryota</taxon>
        <taxon>Metazoa</taxon>
        <taxon>Chordata</taxon>
        <taxon>Craniata</taxon>
        <taxon>Vertebrata</taxon>
        <taxon>Euteleostomi</taxon>
        <taxon>Lepidosauria</taxon>
        <taxon>Sphenodontia</taxon>
        <taxon>Sphenodontidae</taxon>
        <taxon>Sphenodon</taxon>
    </lineage>
</organism>
<evidence type="ECO:0000256" key="1">
    <source>
        <dbReference type="ARBA" id="ARBA00004123"/>
    </source>
</evidence>
<dbReference type="GO" id="GO:0005634">
    <property type="term" value="C:nucleus"/>
    <property type="evidence" value="ECO:0007669"/>
    <property type="project" value="UniProtKB-SubCell"/>
</dbReference>
<comment type="subcellular location">
    <subcellularLocation>
        <location evidence="2">Cytoplasm</location>
    </subcellularLocation>
    <subcellularLocation>
        <location evidence="1">Nucleus</location>
    </subcellularLocation>
    <subcellularLocation>
        <location evidence="3">Secreted</location>
    </subcellularLocation>
</comment>
<evidence type="ECO:0000256" key="2">
    <source>
        <dbReference type="ARBA" id="ARBA00004496"/>
    </source>
</evidence>
<feature type="region of interest" description="Disordered" evidence="11">
    <location>
        <begin position="57"/>
        <end position="83"/>
    </location>
</feature>
<keyword evidence="10" id="KW-0175">Coiled coil</keyword>
<evidence type="ECO:0000256" key="11">
    <source>
        <dbReference type="SAM" id="MobiDB-lite"/>
    </source>
</evidence>
<dbReference type="Pfam" id="PF07292">
    <property type="entry name" value="NID"/>
    <property type="match status" value="2"/>
</dbReference>
<dbReference type="Ensembl" id="ENSSPUT00000006278.1">
    <property type="protein sequence ID" value="ENSSPUP00000005898.1"/>
    <property type="gene ID" value="ENSSPUG00000004561.1"/>
</dbReference>
<dbReference type="PANTHER" id="PTHR15225:SF1">
    <property type="entry name" value="INTERFERON-INDUCED 35 KDA PROTEIN"/>
    <property type="match status" value="1"/>
</dbReference>
<dbReference type="InterPro" id="IPR009909">
    <property type="entry name" value="Nmi/IFP35_dom"/>
</dbReference>
<proteinExistence type="inferred from homology"/>
<gene>
    <name evidence="13" type="primary">IFI35</name>
</gene>
<dbReference type="GeneTree" id="ENSGT00530000063686"/>